<dbReference type="AlphaFoldDB" id="A0A4Q0QNZ1"/>
<organism evidence="3 5">
    <name type="scientific">Bradyrhizobium zhanjiangense</name>
    <dbReference type="NCBI Taxonomy" id="1325107"/>
    <lineage>
        <taxon>Bacteria</taxon>
        <taxon>Pseudomonadati</taxon>
        <taxon>Pseudomonadota</taxon>
        <taxon>Alphaproteobacteria</taxon>
        <taxon>Hyphomicrobiales</taxon>
        <taxon>Nitrobacteraceae</taxon>
        <taxon>Bradyrhizobium</taxon>
    </lineage>
</organism>
<protein>
    <submittedName>
        <fullName evidence="3">Uncharacterized protein</fullName>
    </submittedName>
</protein>
<proteinExistence type="predicted"/>
<name>A0A4Q0QNZ1_9BRAD</name>
<feature type="region of interest" description="Disordered" evidence="1">
    <location>
        <begin position="1"/>
        <end position="63"/>
    </location>
</feature>
<gene>
    <name evidence="3" type="ORF">EAS61_18255</name>
    <name evidence="2" type="ORF">EAS62_31410</name>
</gene>
<sequence length="146" mass="15580">MWHAPASTSSLRAQRSNPESLRGGSLDRFGASAPRNDEQAASPTSFRIRGRGDEPELDLSEQSHSGFLNLSARGAMMIWSETLLVHDAGAPRASGERWLGICSRARGAFCPGHQDVANVHLAQCEPGESGGAAHLHRRRLSGPNGS</sequence>
<comment type="caution">
    <text evidence="3">The sequence shown here is derived from an EMBL/GenBank/DDBJ whole genome shotgun (WGS) entry which is preliminary data.</text>
</comment>
<evidence type="ECO:0000256" key="1">
    <source>
        <dbReference type="SAM" id="MobiDB-lite"/>
    </source>
</evidence>
<reference evidence="3 5" key="1">
    <citation type="submission" date="2018-11" db="EMBL/GenBank/DDBJ databases">
        <title>Bradyrhizobium sp. nov., isolated from effective nodules of peanut in China.</title>
        <authorList>
            <person name="Li Y."/>
        </authorList>
    </citation>
    <scope>NUCLEOTIDE SEQUENCE [LARGE SCALE GENOMIC DNA]</scope>
    <source>
        <strain evidence="3 5">CCBAU 51770</strain>
        <strain evidence="2 4">CCBAU 51781</strain>
    </source>
</reference>
<accession>A0A4Q0QNZ1</accession>
<feature type="compositionally biased region" description="Polar residues" evidence="1">
    <location>
        <begin position="1"/>
        <end position="19"/>
    </location>
</feature>
<dbReference type="Proteomes" id="UP000290174">
    <property type="component" value="Unassembled WGS sequence"/>
</dbReference>
<evidence type="ECO:0000313" key="2">
    <source>
        <dbReference type="EMBL" id="RXG89091.1"/>
    </source>
</evidence>
<keyword evidence="4" id="KW-1185">Reference proteome</keyword>
<dbReference type="EMBL" id="RKMK01000015">
    <property type="protein sequence ID" value="RXG95788.1"/>
    <property type="molecule type" value="Genomic_DNA"/>
</dbReference>
<dbReference type="EMBL" id="RDRA01000021">
    <property type="protein sequence ID" value="RXG89091.1"/>
    <property type="molecule type" value="Genomic_DNA"/>
</dbReference>
<evidence type="ECO:0000313" key="3">
    <source>
        <dbReference type="EMBL" id="RXG95788.1"/>
    </source>
</evidence>
<dbReference type="Proteomes" id="UP000289946">
    <property type="component" value="Unassembled WGS sequence"/>
</dbReference>
<evidence type="ECO:0000313" key="4">
    <source>
        <dbReference type="Proteomes" id="UP000289946"/>
    </source>
</evidence>
<evidence type="ECO:0000313" key="5">
    <source>
        <dbReference type="Proteomes" id="UP000290174"/>
    </source>
</evidence>